<dbReference type="GO" id="GO:0000271">
    <property type="term" value="P:polysaccharide biosynthetic process"/>
    <property type="evidence" value="ECO:0007669"/>
    <property type="project" value="InterPro"/>
</dbReference>
<accession>A0AB35C273</accession>
<dbReference type="CDD" id="cd16440">
    <property type="entry name" value="beta_Kdo_transferase_KpsC_1"/>
    <property type="match status" value="1"/>
</dbReference>
<dbReference type="Proteomes" id="UP000680020">
    <property type="component" value="Unassembled WGS sequence"/>
</dbReference>
<name>A0AB35C273_9GAMM</name>
<organism evidence="1 2">
    <name type="scientific">Wohlfahrtiimonas chitiniclastica</name>
    <dbReference type="NCBI Taxonomy" id="400946"/>
    <lineage>
        <taxon>Bacteria</taxon>
        <taxon>Pseudomonadati</taxon>
        <taxon>Pseudomonadota</taxon>
        <taxon>Gammaproteobacteria</taxon>
        <taxon>Cardiobacteriales</taxon>
        <taxon>Ignatzschineriaceae</taxon>
        <taxon>Wohlfahrtiimonas</taxon>
    </lineage>
</organism>
<sequence length="678" mass="76765">MAQHLHYTGFKLWWQRDRWLPFLHDLNNANANYYIGWGYKKSGLRALKKTKHASAFLLEDGFLRSVGLGIDGHPPLSLVVDDLGIYYDASKPSRLDKLILDQASLAPLLSDANRAIELITQNHLSKYNHISTAWPAHLMVDETRQNILIIDQTAGDMALKYGGVTADTFVAMVNAAKAENPNAILWIKIHPDVLTGKKQGHLTEYLADDNVRVLSENINPITLLKKMDKVYTATSQMGFEACMMKKEVVVFGVPWYAGWGLTDDRHADIAQLKADGRRREATLTEVFAASYLQYCRYLNPYTNERGSIFDVIHYLVDMQRRTELLSGEIWCIGLSWWKRKIMQPFLTTHNNQVRFFKSLAQAQRQYSGQSIKVMMWGQKYPEIPVWAKANDLPILRMEDGFIRSVGLGSNLVAPLSLVIDDLGIYFDAKSSSRLEKILQTHTFNSHELDQANALIKALVEKNIGKYNVGNGGLDLPNPRPQQLILIPGQVEDDASIRFGSENLKSNLDLIKAVRKENPDAYLIYKPHPDVVSGNRIGKTKDEDALKYVDQIITQANILDCIEQVDEVHTMTSLSGFEALLRGKKVTCYGLPFYAGWGLTTDQVHCDRRSRSLTLAELVAGTMLLYPTYMDPKTQQVMDAMQALNVLDEQRKKRTQSIESNYLKRKGNQVRALMTALLR</sequence>
<proteinExistence type="predicted"/>
<dbReference type="GO" id="GO:0015774">
    <property type="term" value="P:polysaccharide transport"/>
    <property type="evidence" value="ECO:0007669"/>
    <property type="project" value="InterPro"/>
</dbReference>
<comment type="caution">
    <text evidence="1">The sequence shown here is derived from an EMBL/GenBank/DDBJ whole genome shotgun (WGS) entry which is preliminary data.</text>
</comment>
<dbReference type="AlphaFoldDB" id="A0AB35C273"/>
<reference evidence="1" key="1">
    <citation type="submission" date="2021-03" db="EMBL/GenBank/DDBJ databases">
        <title>Identification and antibiotic profiling of Wohlfahrtiimonas chitiniclastica, an underestimated human pathogen.</title>
        <authorList>
            <person name="Kopf A."/>
            <person name="Bunk B."/>
            <person name="Coldewey S."/>
            <person name="Gunzer F."/>
            <person name="Riedel T."/>
            <person name="Schroettner P."/>
        </authorList>
    </citation>
    <scope>NUCLEOTIDE SEQUENCE</scope>
    <source>
        <strain evidence="1">DSM 100917</strain>
    </source>
</reference>
<gene>
    <name evidence="1" type="ORF">J7561_06950</name>
</gene>
<evidence type="ECO:0000313" key="2">
    <source>
        <dbReference type="Proteomes" id="UP000680020"/>
    </source>
</evidence>
<dbReference type="RefSeq" id="WP_213404093.1">
    <property type="nucleotide sequence ID" value="NZ_JAGIBT010000006.1"/>
</dbReference>
<dbReference type="CDD" id="cd16439">
    <property type="entry name" value="beta_Kdo_transferase_KpsC_2"/>
    <property type="match status" value="1"/>
</dbReference>
<evidence type="ECO:0000313" key="1">
    <source>
        <dbReference type="EMBL" id="MBS7824940.1"/>
    </source>
</evidence>
<dbReference type="EMBL" id="JAGIBU010000005">
    <property type="protein sequence ID" value="MBS7824940.1"/>
    <property type="molecule type" value="Genomic_DNA"/>
</dbReference>
<protein>
    <submittedName>
        <fullName evidence="1">Capsular polysaccharide biosynthesis protein</fullName>
    </submittedName>
</protein>
<dbReference type="InterPro" id="IPR007833">
    <property type="entry name" value="Capsule_polysaccharide_synth"/>
</dbReference>
<dbReference type="Pfam" id="PF05159">
    <property type="entry name" value="Capsule_synth"/>
    <property type="match status" value="3"/>
</dbReference>